<reference evidence="10" key="1">
    <citation type="journal article" date="2023" name="Mol. Plant Microbe Interact.">
        <title>Elucidating the Obligate Nature and Biological Capacity of an Invasive Fungal Corn Pathogen.</title>
        <authorList>
            <person name="MacCready J.S."/>
            <person name="Roggenkamp E.M."/>
            <person name="Gdanetz K."/>
            <person name="Chilvers M.I."/>
        </authorList>
    </citation>
    <scope>NUCLEOTIDE SEQUENCE</scope>
    <source>
        <strain evidence="10">PM02</strain>
    </source>
</reference>
<dbReference type="InterPro" id="IPR025972">
    <property type="entry name" value="BetaGal_dom3"/>
</dbReference>
<dbReference type="Gene3D" id="2.60.390.10">
    <property type="entry name" value="Beta-galactosidase, domain 3"/>
    <property type="match status" value="1"/>
</dbReference>
<name>A0AAD9MEQ0_9PEZI</name>
<dbReference type="SUPFAM" id="SSF49785">
    <property type="entry name" value="Galactose-binding domain-like"/>
    <property type="match status" value="2"/>
</dbReference>
<dbReference type="InterPro" id="IPR017853">
    <property type="entry name" value="GH"/>
</dbReference>
<dbReference type="PANTHER" id="PTHR23421">
    <property type="entry name" value="BETA-GALACTOSIDASE RELATED"/>
    <property type="match status" value="1"/>
</dbReference>
<dbReference type="InterPro" id="IPR036833">
    <property type="entry name" value="BetaGal_dom3_sf"/>
</dbReference>
<dbReference type="Proteomes" id="UP001217918">
    <property type="component" value="Unassembled WGS sequence"/>
</dbReference>
<evidence type="ECO:0000313" key="11">
    <source>
        <dbReference type="Proteomes" id="UP001217918"/>
    </source>
</evidence>
<evidence type="ECO:0000256" key="5">
    <source>
        <dbReference type="ARBA" id="ARBA00022801"/>
    </source>
</evidence>
<dbReference type="InterPro" id="IPR031330">
    <property type="entry name" value="Gly_Hdrlase_35_cat"/>
</dbReference>
<evidence type="ECO:0000256" key="8">
    <source>
        <dbReference type="RuleBase" id="RU003679"/>
    </source>
</evidence>
<keyword evidence="6" id="KW-0325">Glycoprotein</keyword>
<organism evidence="10 11">
    <name type="scientific">Phyllachora maydis</name>
    <dbReference type="NCBI Taxonomy" id="1825666"/>
    <lineage>
        <taxon>Eukaryota</taxon>
        <taxon>Fungi</taxon>
        <taxon>Dikarya</taxon>
        <taxon>Ascomycota</taxon>
        <taxon>Pezizomycotina</taxon>
        <taxon>Sordariomycetes</taxon>
        <taxon>Sordariomycetidae</taxon>
        <taxon>Phyllachorales</taxon>
        <taxon>Phyllachoraceae</taxon>
        <taxon>Phyllachora</taxon>
    </lineage>
</organism>
<proteinExistence type="inferred from homology"/>
<dbReference type="SUPFAM" id="SSF51445">
    <property type="entry name" value="(Trans)glycosidases"/>
    <property type="match status" value="1"/>
</dbReference>
<dbReference type="SUPFAM" id="SSF51011">
    <property type="entry name" value="Glycosyl hydrolase domain"/>
    <property type="match status" value="1"/>
</dbReference>
<dbReference type="Gene3D" id="3.20.20.80">
    <property type="entry name" value="Glycosidases"/>
    <property type="match status" value="1"/>
</dbReference>
<keyword evidence="11" id="KW-1185">Reference proteome</keyword>
<dbReference type="EMBL" id="JAQQPM010000003">
    <property type="protein sequence ID" value="KAK2070186.1"/>
    <property type="molecule type" value="Genomic_DNA"/>
</dbReference>
<dbReference type="GO" id="GO:0004565">
    <property type="term" value="F:beta-galactosidase activity"/>
    <property type="evidence" value="ECO:0007669"/>
    <property type="project" value="UniProtKB-EC"/>
</dbReference>
<dbReference type="PRINTS" id="PR00742">
    <property type="entry name" value="GLHYDRLASE35"/>
</dbReference>
<keyword evidence="7" id="KW-0326">Glycosidase</keyword>
<comment type="caution">
    <text evidence="10">The sequence shown here is derived from an EMBL/GenBank/DDBJ whole genome shotgun (WGS) entry which is preliminary data.</text>
</comment>
<dbReference type="InterPro" id="IPR025300">
    <property type="entry name" value="BetaGal_jelly_roll_dom"/>
</dbReference>
<dbReference type="InterPro" id="IPR018954">
    <property type="entry name" value="Betagal_dom2"/>
</dbReference>
<protein>
    <recommendedName>
        <fullName evidence="3">beta-galactosidase</fullName>
        <ecNumber evidence="3">3.2.1.23</ecNumber>
    </recommendedName>
</protein>
<dbReference type="Gene3D" id="2.102.20.10">
    <property type="entry name" value="Beta-galactosidase, domain 2"/>
    <property type="match status" value="1"/>
</dbReference>
<evidence type="ECO:0000313" key="10">
    <source>
        <dbReference type="EMBL" id="KAK2070186.1"/>
    </source>
</evidence>
<dbReference type="Pfam" id="PF13364">
    <property type="entry name" value="BetaGal_ABD2"/>
    <property type="match status" value="2"/>
</dbReference>
<gene>
    <name evidence="10" type="ORF">P8C59_004701</name>
</gene>
<dbReference type="EC" id="3.2.1.23" evidence="3"/>
<dbReference type="InterPro" id="IPR008979">
    <property type="entry name" value="Galactose-bd-like_sf"/>
</dbReference>
<evidence type="ECO:0000256" key="6">
    <source>
        <dbReference type="ARBA" id="ARBA00023180"/>
    </source>
</evidence>
<dbReference type="Pfam" id="PF01301">
    <property type="entry name" value="Glyco_hydro_35"/>
    <property type="match status" value="1"/>
</dbReference>
<sequence>MSLSSSATARVSWDKFSLSIDGQRVFINSAEFHYQRLPVPELWLDVFQKLKANGFNTLSIYFFWSYHSAARGVFDFQTPGKDVQRLLDYAKEAGLWVVARPGPYSNAETNGGGLALWGSDGSMGSVRTSDATYHDAWLPWVQQIGKILAANQVTKGGPVILVQVENELEETKHSATDTRVLYMEQIKSALGDAGLVVPFTSNEKGMRAHSWSTDYENVGGAVDVYGLDSYPGGLSCTKPNKGFRVLRTYHQWFSDNSYTQPSFLPEFEGGTISGWGSDAFYDDCTSHHDPAFADVFLKNNIGQRITMQNFYMTYGGTNWGHSAAPVVYTSYDYAAPLRETRQQQDKLFQTKLVNMFAASTPALLKTYMHGNGTGYLTSSDDFFTWLLANPDTGATFAVLQQATTSSRSNVTTSVTLLTSEGNVVVSDVELYGRQSKILVTDYVFGKHRLLYSSADVLTTGVFDGGDVLVLYLKEGQTGVFAFKGEAGLSFVLDGSSTVSVSAPGGGGGASSQQAFTYKQAAGTTAVQFSNGVLVYLLDQATAWRFWAPSSTVTPYPPLDKRYFIIGPYLVRNASVDVDVLRVSGDNDEAATMEAYVGTHTTIKTISWNGKELEARKTRYGSYVTWIPGVQGRTISLPSLDRWHGADSLPEADPAFDDSRWTVCNKTASLSPVGPDTLPVLFSSDYGFYSGAKVYRGYFDNTGGHWKSVKLTCSGGLGFGWSAWLNGEFIGGDTGSSLLTTTTGELALAASALKPADNVLTVLVDYHGHDETSTGQGVGNPRGILGATLLPGGTAKATGFSTWKLQGNAGGDANIDPVRGPMNEGGLYGERLGWFLPGFDPSSLNRSDSPMHGLARAGVRFYTTTFALDLDDDLDVPLGVSLSAAAGTAARVQLWVNGYQFGKFEPHVGPQSVFPVPPGIVNNRGTNTLALSLWAQEAAGARLDAVRLVSYGAYQTDFGFARDWSALQPAWTDRSEYV</sequence>
<evidence type="ECO:0000259" key="9">
    <source>
        <dbReference type="SMART" id="SM01029"/>
    </source>
</evidence>
<dbReference type="InterPro" id="IPR001944">
    <property type="entry name" value="Glycoside_Hdrlase_35"/>
</dbReference>
<keyword evidence="4" id="KW-0732">Signal</keyword>
<dbReference type="FunFam" id="3.20.20.80:FF:000040">
    <property type="entry name" value="Beta-galactosidase A"/>
    <property type="match status" value="1"/>
</dbReference>
<dbReference type="SUPFAM" id="SSF117100">
    <property type="entry name" value="Beta-galactosidase LacA, domain 3"/>
    <property type="match status" value="1"/>
</dbReference>
<evidence type="ECO:0000256" key="4">
    <source>
        <dbReference type="ARBA" id="ARBA00022729"/>
    </source>
</evidence>
<dbReference type="Pfam" id="PF13363">
    <property type="entry name" value="BetaGal_dom3"/>
    <property type="match status" value="1"/>
</dbReference>
<evidence type="ECO:0000256" key="3">
    <source>
        <dbReference type="ARBA" id="ARBA00012756"/>
    </source>
</evidence>
<dbReference type="GO" id="GO:0005975">
    <property type="term" value="P:carbohydrate metabolic process"/>
    <property type="evidence" value="ECO:0007669"/>
    <property type="project" value="InterPro"/>
</dbReference>
<feature type="domain" description="Beta-galactosidase" evidence="9">
    <location>
        <begin position="362"/>
        <end position="545"/>
    </location>
</feature>
<dbReference type="SMART" id="SM01029">
    <property type="entry name" value="BetaGal_dom2"/>
    <property type="match status" value="1"/>
</dbReference>
<dbReference type="Gene3D" id="2.60.120.260">
    <property type="entry name" value="Galactose-binding domain-like"/>
    <property type="match status" value="2"/>
</dbReference>
<dbReference type="Pfam" id="PF10435">
    <property type="entry name" value="BetaGal_dom2"/>
    <property type="match status" value="1"/>
</dbReference>
<keyword evidence="5" id="KW-0378">Hydrolase</keyword>
<comment type="similarity">
    <text evidence="2 8">Belongs to the glycosyl hydrolase 35 family.</text>
</comment>
<evidence type="ECO:0000256" key="1">
    <source>
        <dbReference type="ARBA" id="ARBA00001412"/>
    </source>
</evidence>
<evidence type="ECO:0000256" key="2">
    <source>
        <dbReference type="ARBA" id="ARBA00009809"/>
    </source>
</evidence>
<dbReference type="AlphaFoldDB" id="A0AAD9MEQ0"/>
<accession>A0AAD9MEQ0</accession>
<evidence type="ECO:0000256" key="7">
    <source>
        <dbReference type="ARBA" id="ARBA00023295"/>
    </source>
</evidence>
<comment type="catalytic activity">
    <reaction evidence="1">
        <text>Hydrolysis of terminal non-reducing beta-D-galactose residues in beta-D-galactosides.</text>
        <dbReference type="EC" id="3.2.1.23"/>
    </reaction>
</comment>
<dbReference type="InterPro" id="IPR037110">
    <property type="entry name" value="Betagal_dom2_sf"/>
</dbReference>